<sequence>MCAESTATVIARGSHRGTVRHAPAHKSRRRPHHQSTPAEHCANTYLSLCWRSRGEEKEHREAHQHSKRHSWMAAVHAVQPRHQQSRTVAANKNPQNKRREKHGGRVWLCVWRCGCLPALTAKKTKQEGNVCSAPQALVAHPHVTAPSARRSSRPLLMRAAGEAHRAVIMSVSVGVRVEQLGGNTRHPSQEECSNKQLKREEQKRKNVHSDCPQKQKKKKIWGSEIKKQTKINNGKRFFKGHTLAHTRTRKKNYELQTESKKRKLYNEKFSLWK</sequence>
<accession>V5AFH5</accession>
<organism evidence="2 3">
    <name type="scientific">Trypanosoma cruzi Dm28c</name>
    <dbReference type="NCBI Taxonomy" id="1416333"/>
    <lineage>
        <taxon>Eukaryota</taxon>
        <taxon>Discoba</taxon>
        <taxon>Euglenozoa</taxon>
        <taxon>Kinetoplastea</taxon>
        <taxon>Metakinetoplastina</taxon>
        <taxon>Trypanosomatida</taxon>
        <taxon>Trypanosomatidae</taxon>
        <taxon>Trypanosoma</taxon>
        <taxon>Schizotrypanum</taxon>
    </lineage>
</organism>
<dbReference type="Proteomes" id="UP000017861">
    <property type="component" value="Unassembled WGS sequence"/>
</dbReference>
<feature type="compositionally biased region" description="Polar residues" evidence="1">
    <location>
        <begin position="81"/>
        <end position="94"/>
    </location>
</feature>
<proteinExistence type="predicted"/>
<gene>
    <name evidence="2" type="ORF">TCDM_12269</name>
</gene>
<protein>
    <submittedName>
        <fullName evidence="2">Uncharacterized protein</fullName>
    </submittedName>
</protein>
<feature type="compositionally biased region" description="Basic residues" evidence="1">
    <location>
        <begin position="13"/>
        <end position="33"/>
    </location>
</feature>
<feature type="compositionally biased region" description="Basic and acidic residues" evidence="1">
    <location>
        <begin position="187"/>
        <end position="213"/>
    </location>
</feature>
<comment type="caution">
    <text evidence="2">The sequence shown here is derived from an EMBL/GenBank/DDBJ whole genome shotgun (WGS) entry which is preliminary data.</text>
</comment>
<feature type="region of interest" description="Disordered" evidence="1">
    <location>
        <begin position="180"/>
        <end position="226"/>
    </location>
</feature>
<reference evidence="2 3" key="1">
    <citation type="journal article" date="2014" name="Genome Announc.">
        <title>Trypanosoma cruzi Clone Dm28c Draft Genome Sequence.</title>
        <authorList>
            <person name="Grisard E.C."/>
            <person name="Teixeira S.M."/>
            <person name="de Almeida L.G."/>
            <person name="Stoco P.H."/>
            <person name="Gerber A.L."/>
            <person name="Talavera-Lopez C."/>
            <person name="Lima O.C."/>
            <person name="Andersson B."/>
            <person name="de Vasconcelos A.T."/>
        </authorList>
    </citation>
    <scope>NUCLEOTIDE SEQUENCE [LARGE SCALE GENOMIC DNA]</scope>
    <source>
        <strain evidence="2 3">Dm28c</strain>
    </source>
</reference>
<dbReference type="EMBL" id="AYLP01000527">
    <property type="protein sequence ID" value="ESS59385.1"/>
    <property type="molecule type" value="Genomic_DNA"/>
</dbReference>
<evidence type="ECO:0000313" key="3">
    <source>
        <dbReference type="Proteomes" id="UP000017861"/>
    </source>
</evidence>
<evidence type="ECO:0000313" key="2">
    <source>
        <dbReference type="EMBL" id="ESS59385.1"/>
    </source>
</evidence>
<dbReference type="AlphaFoldDB" id="V5AFH5"/>
<feature type="region of interest" description="Disordered" evidence="1">
    <location>
        <begin position="1"/>
        <end position="37"/>
    </location>
</feature>
<dbReference type="VEuPathDB" id="TriTrypDB:TCDM_12269"/>
<name>V5AFH5_TRYCR</name>
<evidence type="ECO:0000256" key="1">
    <source>
        <dbReference type="SAM" id="MobiDB-lite"/>
    </source>
</evidence>
<feature type="region of interest" description="Disordered" evidence="1">
    <location>
        <begin position="79"/>
        <end position="99"/>
    </location>
</feature>